<proteinExistence type="predicted"/>
<dbReference type="Pfam" id="PF08631">
    <property type="entry name" value="SPO22"/>
    <property type="match status" value="1"/>
</dbReference>
<dbReference type="GO" id="GO:0090173">
    <property type="term" value="P:regulation of synaptonemal complex assembly"/>
    <property type="evidence" value="ECO:0007669"/>
    <property type="project" value="InterPro"/>
</dbReference>
<reference evidence="2" key="1">
    <citation type="submission" date="2018-03" db="EMBL/GenBank/DDBJ databases">
        <authorList>
            <person name="Guldener U."/>
        </authorList>
    </citation>
    <scope>NUCLEOTIDE SEQUENCE</scope>
</reference>
<gene>
    <name evidence="2" type="ORF">DNG_06002</name>
</gene>
<protein>
    <submittedName>
        <fullName evidence="2">Uncharacterized protein</fullName>
    </submittedName>
</protein>
<keyword evidence="3" id="KW-1185">Reference proteome</keyword>
<dbReference type="PANTHER" id="PTHR40375">
    <property type="entry name" value="SPORULATION-SPECIFIC PROTEIN 22"/>
    <property type="match status" value="1"/>
</dbReference>
<evidence type="ECO:0000313" key="3">
    <source>
        <dbReference type="Proteomes" id="UP001187682"/>
    </source>
</evidence>
<dbReference type="Proteomes" id="UP001187682">
    <property type="component" value="Unassembled WGS sequence"/>
</dbReference>
<dbReference type="AlphaFoldDB" id="A0AAE8MZ65"/>
<evidence type="ECO:0000256" key="1">
    <source>
        <dbReference type="ARBA" id="ARBA00023254"/>
    </source>
</evidence>
<dbReference type="GO" id="GO:0051321">
    <property type="term" value="P:meiotic cell cycle"/>
    <property type="evidence" value="ECO:0007669"/>
    <property type="project" value="UniProtKB-KW"/>
</dbReference>
<keyword evidence="1" id="KW-0469">Meiosis</keyword>
<dbReference type="EMBL" id="ONZQ02000008">
    <property type="protein sequence ID" value="SPO03320.1"/>
    <property type="molecule type" value="Genomic_DNA"/>
</dbReference>
<dbReference type="InterPro" id="IPR039057">
    <property type="entry name" value="Spo22/ZIP4"/>
</dbReference>
<accession>A0AAE8MZ65</accession>
<name>A0AAE8MZ65_9PEZI</name>
<dbReference type="InterPro" id="IPR013940">
    <property type="entry name" value="Spo22/ZIP4/TEX11"/>
</dbReference>
<evidence type="ECO:0000313" key="2">
    <source>
        <dbReference type="EMBL" id="SPO03320.1"/>
    </source>
</evidence>
<comment type="caution">
    <text evidence="2">The sequence shown here is derived from an EMBL/GenBank/DDBJ whole genome shotgun (WGS) entry which is preliminary data.</text>
</comment>
<organism evidence="2 3">
    <name type="scientific">Cephalotrichum gorgonifer</name>
    <dbReference type="NCBI Taxonomy" id="2041049"/>
    <lineage>
        <taxon>Eukaryota</taxon>
        <taxon>Fungi</taxon>
        <taxon>Dikarya</taxon>
        <taxon>Ascomycota</taxon>
        <taxon>Pezizomycotina</taxon>
        <taxon>Sordariomycetes</taxon>
        <taxon>Hypocreomycetidae</taxon>
        <taxon>Microascales</taxon>
        <taxon>Microascaceae</taxon>
        <taxon>Cephalotrichum</taxon>
    </lineage>
</organism>
<sequence length="403" mass="45608">MAKLSSLVSFCVDLKSRLPTSRDLPALEALREDLATHLRTAEAPPQKTQPGGKRYAADLDAGGTELWNLCTKLRRELGDGTDDEAGPRRKLLSRCRYFAFLLISIARRDSLGEGREGTRNVVSLVKIALKAARSCVEEGELGVSLDALQKAGDYIELLKGRKGCDVDREGGGDGEVEDEVKRLEVDYFILRTVQAWKEDRLDVSEHMFRKAGDMLATLDSRAAENLADTFFDIGWDFLPKKEFQMAAKWLERAYEIIDGQDIEKLSRDGVELRLMILQAFIQALVGTKTQENLKKAEDCVAYVEAELGDKPVLLLLRLELLQNVPEEEFDPLAYENVLNRMVKSFNYTEEHFKFMLHHARWLYNRSAALGCSVMDGLMTTRILPSEKKQYFGELQPPQQQLNL</sequence>
<dbReference type="PANTHER" id="PTHR40375:SF2">
    <property type="entry name" value="SPORULATION-SPECIFIC PROTEIN 22"/>
    <property type="match status" value="1"/>
</dbReference>